<evidence type="ECO:0000313" key="3">
    <source>
        <dbReference type="Proteomes" id="UP000494119"/>
    </source>
</evidence>
<dbReference type="InterPro" id="IPR021312">
    <property type="entry name" value="DUF2889"/>
</dbReference>
<dbReference type="AlphaFoldDB" id="A0A6J5GAU4"/>
<evidence type="ECO:0000256" key="1">
    <source>
        <dbReference type="SAM" id="MobiDB-lite"/>
    </source>
</evidence>
<proteinExistence type="predicted"/>
<sequence length="204" mass="21913">MPENPTPTAARRLAHTRQIVCTGYAREDGLYDIEATMRDTKGHPATMLFKEVPPGEPIHDMWLRITVDGDLVIHDARALTHAAPTPYCTHINAAYGKLVGVRIGNGFMKEVKARVGGGAGCTHLTELLGPMATTAFQTIMGLRDGSPANMLVGEHAPPLPMIDTCHAWRADGEVVQLVRRNRGQQAAPDSTGADEFAEAGARPA</sequence>
<protein>
    <recommendedName>
        <fullName evidence="4">DUF2889 domain-containing protein</fullName>
    </recommendedName>
</protein>
<organism evidence="2 3">
    <name type="scientific">Paraburkholderia caffeinitolerans</name>
    <dbReference type="NCBI Taxonomy" id="1723730"/>
    <lineage>
        <taxon>Bacteria</taxon>
        <taxon>Pseudomonadati</taxon>
        <taxon>Pseudomonadota</taxon>
        <taxon>Betaproteobacteria</taxon>
        <taxon>Burkholderiales</taxon>
        <taxon>Burkholderiaceae</taxon>
        <taxon>Paraburkholderia</taxon>
    </lineage>
</organism>
<evidence type="ECO:0008006" key="4">
    <source>
        <dbReference type="Google" id="ProtNLM"/>
    </source>
</evidence>
<evidence type="ECO:0000313" key="2">
    <source>
        <dbReference type="EMBL" id="CAB3795661.1"/>
    </source>
</evidence>
<dbReference type="EMBL" id="CADIKL010000021">
    <property type="protein sequence ID" value="CAB3795661.1"/>
    <property type="molecule type" value="Genomic_DNA"/>
</dbReference>
<feature type="region of interest" description="Disordered" evidence="1">
    <location>
        <begin position="182"/>
        <end position="204"/>
    </location>
</feature>
<accession>A0A6J5GAU4</accession>
<reference evidence="2 3" key="1">
    <citation type="submission" date="2020-04" db="EMBL/GenBank/DDBJ databases">
        <authorList>
            <person name="De Canck E."/>
        </authorList>
    </citation>
    <scope>NUCLEOTIDE SEQUENCE [LARGE SCALE GENOMIC DNA]</scope>
    <source>
        <strain evidence="2 3">LMG 28688</strain>
    </source>
</reference>
<gene>
    <name evidence="2" type="ORF">LMG28688_04153</name>
</gene>
<dbReference type="Pfam" id="PF11136">
    <property type="entry name" value="DUF2889"/>
    <property type="match status" value="1"/>
</dbReference>
<dbReference type="RefSeq" id="WP_129562018.1">
    <property type="nucleotide sequence ID" value="NZ_CADIKL010000021.1"/>
</dbReference>
<dbReference type="Proteomes" id="UP000494119">
    <property type="component" value="Unassembled WGS sequence"/>
</dbReference>
<name>A0A6J5GAU4_9BURK</name>
<keyword evidence="3" id="KW-1185">Reference proteome</keyword>